<feature type="region of interest" description="Disordered" evidence="1">
    <location>
        <begin position="1"/>
        <end position="21"/>
    </location>
</feature>
<evidence type="ECO:0000313" key="3">
    <source>
        <dbReference type="Proteomes" id="UP001159405"/>
    </source>
</evidence>
<evidence type="ECO:0000313" key="2">
    <source>
        <dbReference type="EMBL" id="CAH3158594.1"/>
    </source>
</evidence>
<name>A0ABN8QA17_9CNID</name>
<evidence type="ECO:0000256" key="1">
    <source>
        <dbReference type="SAM" id="MobiDB-lite"/>
    </source>
</evidence>
<gene>
    <name evidence="2" type="ORF">PLOB_00003273</name>
</gene>
<dbReference type="EMBL" id="CALNXK010000111">
    <property type="protein sequence ID" value="CAH3158594.1"/>
    <property type="molecule type" value="Genomic_DNA"/>
</dbReference>
<comment type="caution">
    <text evidence="2">The sequence shown here is derived from an EMBL/GenBank/DDBJ whole genome shotgun (WGS) entry which is preliminary data.</text>
</comment>
<organism evidence="2 3">
    <name type="scientific">Porites lobata</name>
    <dbReference type="NCBI Taxonomy" id="104759"/>
    <lineage>
        <taxon>Eukaryota</taxon>
        <taxon>Metazoa</taxon>
        <taxon>Cnidaria</taxon>
        <taxon>Anthozoa</taxon>
        <taxon>Hexacorallia</taxon>
        <taxon>Scleractinia</taxon>
        <taxon>Fungiina</taxon>
        <taxon>Poritidae</taxon>
        <taxon>Porites</taxon>
    </lineage>
</organism>
<proteinExistence type="predicted"/>
<accession>A0ABN8QA17</accession>
<protein>
    <submittedName>
        <fullName evidence="2">Uncharacterized protein</fullName>
    </submittedName>
</protein>
<sequence length="204" mass="23543">MLGASTRDKRSNIGRQKTREKINVENNNYERTNMSFYPTPSPTQQEVVDITTTYYTGPDFTVTRNPRPYEGFGINGRHEILNVETVTTITVRASNREIFTITRDQNGGKHNFIHVVQHYSQYQRDRKGNMTCISGYDDVSYDPGKAESNFACNGAIRFPHIGMFTFLHGECINLRKKKNFLFFYYLISGFPGGSETLHLCRQDW</sequence>
<reference evidence="2 3" key="1">
    <citation type="submission" date="2022-05" db="EMBL/GenBank/DDBJ databases">
        <authorList>
            <consortium name="Genoscope - CEA"/>
            <person name="William W."/>
        </authorList>
    </citation>
    <scope>NUCLEOTIDE SEQUENCE [LARGE SCALE GENOMIC DNA]</scope>
</reference>
<keyword evidence="3" id="KW-1185">Reference proteome</keyword>
<dbReference type="Proteomes" id="UP001159405">
    <property type="component" value="Unassembled WGS sequence"/>
</dbReference>